<feature type="compositionally biased region" description="Gly residues" evidence="1">
    <location>
        <begin position="484"/>
        <end position="508"/>
    </location>
</feature>
<dbReference type="Proteomes" id="UP000310636">
    <property type="component" value="Unassembled WGS sequence"/>
</dbReference>
<protein>
    <submittedName>
        <fullName evidence="4">S-layer homology domain-containing protein</fullName>
    </submittedName>
</protein>
<evidence type="ECO:0000256" key="1">
    <source>
        <dbReference type="SAM" id="MobiDB-lite"/>
    </source>
</evidence>
<gene>
    <name evidence="4" type="ORF">E6C55_07280</name>
</gene>
<reference evidence="4 5" key="1">
    <citation type="submission" date="2019-04" db="EMBL/GenBank/DDBJ databases">
        <title>Cohnella sp. nov. isolated from preserved vegetables.</title>
        <authorList>
            <person name="Lin S.-Y."/>
            <person name="Hung M.-H."/>
            <person name="Young C.-C."/>
        </authorList>
    </citation>
    <scope>NUCLEOTIDE SEQUENCE [LARGE SCALE GENOMIC DNA]</scope>
    <source>
        <strain evidence="4 5">CC-MHH1044</strain>
    </source>
</reference>
<feature type="chain" id="PRO_5020382058" evidence="2">
    <location>
        <begin position="28"/>
        <end position="2035"/>
    </location>
</feature>
<sequence length="2035" mass="214125">MSGLKKVILYLLIIALTAGLIPTNVQAAGSTDALLANLLAAAGQGAAGGAAASTSKDEASFADIQGNWAQASIEQWLKEELITGFQDGTFRPNAEITRAELAALVNRVIGYTETASVSYTDVPSSKWYAAEVARAQAAGYMQGMGDGTFRPDGLVTRQEAAVLIARLLRLDTAASAAEADKFADRGSIATWAREAVGANVAAGTMQGYDGNVFKASQSITRAEMVVILERARAKFVQGDARATMDKAGIYGPETGTAAWDGDLVINAANVTLRNVMVTGDLLLGEKVGEGDVTLDNVIVQGTMTVKGGGKNSVHVLDSTITRIVITKVDGQVRVVVQGSTSVDQVVITTGSTLQVVGGDGASFGTVTISATGEVTLDGDFPNVVVTTAVNLTIAGGTVDTLTLTSQAEGAQVTLDKSTQVQTLNAGASATVAGSGTIGTASVTANGVTIAQTPKNVIVADGVGASVGGSVKQGAGSSSGSSGSSNGGTGSGSGSGTGGSGSGGDGSSGGENPTDPTDPTDPTEPTVPTVSIAVENLSMSGFTMRLGRAVPELTASDILVLNVDGMPALLTSIASIDDGLTFQAKGHLNGGETYSLSIAKPGYVFTGVDTLDVPDTAVINGAMLSPDKTEVSLLFSKTLATLPEADTGLVVTEGGVPIAVQSTVQRANLYQVDLKLDHVADAKLLRVSYEPGIIAATDDTPLAAFDNQAVSDGSTPSGMAAYYRVEGKTASEVAAILKDELSLDADAATDALRVGGFNTNAVVQALYDVYGLADESLITLLLSKDVGVYPLLIAMQAAGILNINGFGKYFGVFDGNAVAFLKALKVLEHEDENGDIVTGYTDEEAALIGASFDRKQLAQALLDVYEVSDERYVEVAPFYRSFAEDVGANLKEVFGDNALQASSVMLAEDVAAGDAGITLRDTYDSTAPDAVITLLTAGYAVSDLIGMLNSAYPDETVRNKAMYLRDAGVDIKAVYESIVRLGGVSSEVMGQLYSAADLTYLFRYYYGWDITSIADYLSMAGFSATEAASAIKDDVPSRYSKDQIIKALLGYSLELGIKYTDPYDYGQVALAVRRLYGDSFASVAQMLVSYGVPTYMTAHEGEITIGDALNAAGFSWDLILKYLVPGSGISATEAVNALFELRHIGYSLDFLAGAPAQMLLDKRGFSKTNWDEEMILLQSSGENTTTGETIDGYTNMEIAKYIIGTYDGSDTVKAAMISSKLVPVYGVAESIGILKELLEPTPAQLLDLLIKSRFCNGNYCSATVVAQALKDSYGLSATLAAQTLRGAATSGYSSVSDIQNGISSSYGIQVGSVQLLKVLRETGFSAADIYRGATSNTTNLKSAGFNATELIQVLSAQNIASGKWPYQLKQLGFTILEVTEALRNSLGGTNSDTVKTNVTQILVAAKTNLEISDSLDEIGAAIGTVFGVDPFGTMASGARESGTPASVAAQQLKASFNVTDPSVMADGLKAAGYDREAVLTAIFQVYANGNFLSSGIIAMMTGVVGSVYPDVAYPIDVIMPALGITTAKQSTEVMSNLGQDIAVTIGLLNRGYGLSPADTTGNLYEAMGYRDKKNVIAAVGDYFDTDGYSLFSSYQRSYGRTANETYVALQYGFGLSDGIEIARYLDAAGYGQVDIINAIRNYYMGDDARADVIAKTIVEIYGNDSVDVIAKALKNLGYVYGSTDLAIKAALPNISQVDRITALLNAPEYLSSIYVLLGQEGPLEDSMINQLHNLGFNVRQTDSLLMTNNNYTLKERVAKIRDLGYPLTDLAKVGGSESAIGSVMYELGYSVEDTALIMTLMGLAKTGKLMVYLYDAGWHEPVDIIRGSASVGMTRLWLFGEMRKIALTDLGKRYTWTPAVIARAIAEGSDLTMVELAQSVIKYYNYNNGIVLRMDMFDALYAVKDYALEGMREAADGSEGDFLSMLTEIGDSVAFKALHDGGLDENEAARIMKSKGWDWISSTIQLQQAGYSSGEIFDALWDVYRNELGLLILNLMSFVAPLAELGLAEQLSNYAKVAKFVMSKAMNYGALHVGDL</sequence>
<accession>A0A4S4C4Q1</accession>
<feature type="domain" description="SLH" evidence="3">
    <location>
        <begin position="115"/>
        <end position="178"/>
    </location>
</feature>
<dbReference type="PROSITE" id="PS51272">
    <property type="entry name" value="SLH"/>
    <property type="match status" value="3"/>
</dbReference>
<comment type="caution">
    <text evidence="4">The sequence shown here is derived from an EMBL/GenBank/DDBJ whole genome shotgun (WGS) entry which is preliminary data.</text>
</comment>
<dbReference type="Pfam" id="PF00395">
    <property type="entry name" value="SLH"/>
    <property type="match status" value="3"/>
</dbReference>
<feature type="region of interest" description="Disordered" evidence="1">
    <location>
        <begin position="470"/>
        <end position="526"/>
    </location>
</feature>
<evidence type="ECO:0000313" key="5">
    <source>
        <dbReference type="Proteomes" id="UP000310636"/>
    </source>
</evidence>
<evidence type="ECO:0000256" key="2">
    <source>
        <dbReference type="SAM" id="SignalP"/>
    </source>
</evidence>
<proteinExistence type="predicted"/>
<dbReference type="InterPro" id="IPR051465">
    <property type="entry name" value="Cell_Envelope_Struct_Comp"/>
</dbReference>
<keyword evidence="5" id="KW-1185">Reference proteome</keyword>
<keyword evidence="2" id="KW-0732">Signal</keyword>
<dbReference type="EMBL" id="SSOB01000007">
    <property type="protein sequence ID" value="THF82179.1"/>
    <property type="molecule type" value="Genomic_DNA"/>
</dbReference>
<dbReference type="PANTHER" id="PTHR43308">
    <property type="entry name" value="OUTER MEMBRANE PROTEIN ALPHA-RELATED"/>
    <property type="match status" value="1"/>
</dbReference>
<feature type="compositionally biased region" description="Low complexity" evidence="1">
    <location>
        <begin position="470"/>
        <end position="483"/>
    </location>
</feature>
<dbReference type="OrthoDB" id="185675at2"/>
<organism evidence="4 5">
    <name type="scientific">Cohnella fermenti</name>
    <dbReference type="NCBI Taxonomy" id="2565925"/>
    <lineage>
        <taxon>Bacteria</taxon>
        <taxon>Bacillati</taxon>
        <taxon>Bacillota</taxon>
        <taxon>Bacilli</taxon>
        <taxon>Bacillales</taxon>
        <taxon>Paenibacillaceae</taxon>
        <taxon>Cohnella</taxon>
    </lineage>
</organism>
<evidence type="ECO:0000259" key="3">
    <source>
        <dbReference type="PROSITE" id="PS51272"/>
    </source>
</evidence>
<feature type="signal peptide" evidence="2">
    <location>
        <begin position="1"/>
        <end position="27"/>
    </location>
</feature>
<feature type="domain" description="SLH" evidence="3">
    <location>
        <begin position="56"/>
        <end position="114"/>
    </location>
</feature>
<feature type="domain" description="SLH" evidence="3">
    <location>
        <begin position="179"/>
        <end position="242"/>
    </location>
</feature>
<dbReference type="PANTHER" id="PTHR43308:SF5">
    <property type="entry name" value="S-LAYER PROTEIN _ PEPTIDOGLYCAN ENDO-BETA-N-ACETYLGLUCOSAMINIDASE"/>
    <property type="match status" value="1"/>
</dbReference>
<dbReference type="InterPro" id="IPR001119">
    <property type="entry name" value="SLH_dom"/>
</dbReference>
<name>A0A4S4C4Q1_9BACL</name>
<evidence type="ECO:0000313" key="4">
    <source>
        <dbReference type="EMBL" id="THF82179.1"/>
    </source>
</evidence>